<protein>
    <submittedName>
        <fullName evidence="2">Uncharacterized protein</fullName>
    </submittedName>
</protein>
<sequence length="67" mass="7697">MRGTEKGRWGGRMKVIPSFRWLRTLQQYFHITAQSSPQYSIVKLAPTSTWHDKICSRSDATSCTPPL</sequence>
<organism evidence="1 2">
    <name type="scientific">Parascaris univalens</name>
    <name type="common">Nematode worm</name>
    <dbReference type="NCBI Taxonomy" id="6257"/>
    <lineage>
        <taxon>Eukaryota</taxon>
        <taxon>Metazoa</taxon>
        <taxon>Ecdysozoa</taxon>
        <taxon>Nematoda</taxon>
        <taxon>Chromadorea</taxon>
        <taxon>Rhabditida</taxon>
        <taxon>Spirurina</taxon>
        <taxon>Ascaridomorpha</taxon>
        <taxon>Ascaridoidea</taxon>
        <taxon>Ascarididae</taxon>
        <taxon>Parascaris</taxon>
    </lineage>
</organism>
<dbReference type="Proteomes" id="UP000887569">
    <property type="component" value="Unplaced"/>
</dbReference>
<dbReference type="WBParaSite" id="PgR026_g028_t03">
    <property type="protein sequence ID" value="PgR026_g028_t03"/>
    <property type="gene ID" value="PgR026_g028"/>
</dbReference>
<dbReference type="AlphaFoldDB" id="A0A915B5R9"/>
<evidence type="ECO:0000313" key="1">
    <source>
        <dbReference type="Proteomes" id="UP000887569"/>
    </source>
</evidence>
<evidence type="ECO:0000313" key="2">
    <source>
        <dbReference type="WBParaSite" id="PgR026_g028_t03"/>
    </source>
</evidence>
<keyword evidence="1" id="KW-1185">Reference proteome</keyword>
<proteinExistence type="predicted"/>
<reference evidence="2" key="1">
    <citation type="submission" date="2022-11" db="UniProtKB">
        <authorList>
            <consortium name="WormBaseParasite"/>
        </authorList>
    </citation>
    <scope>IDENTIFICATION</scope>
</reference>
<accession>A0A915B5R9</accession>
<name>A0A915B5R9_PARUN</name>